<sequence>MELKNKLIAQDADLPFTMEWDGVPDDVAEAVADADVALAASWPLPTNDGKAVMPEPEAMAAAGTVIRGRAIRIGAADDIGLPESVNRIAGVDISFVKGDAVRAAASLVVLSYPALDVVYTDIWPVELDQPYIPGFLAFREVGFFVEAFERLRATAPELVPDVVLVDGNGVLHRRGFGLASHLGVLIDVPTIGIGKSFYHVDGVSQEDIVATSREVLTAAGDALLVVGESGRVWGAAFRASESRKALYVSSGHRVGLLSALRIVRACARYRIPEPVRQADLLSRDYVRDVMLGDQASA</sequence>
<gene>
    <name evidence="6" type="ORF">AMSG_04477</name>
</gene>
<organism evidence="6 7">
    <name type="scientific">Thecamonas trahens ATCC 50062</name>
    <dbReference type="NCBI Taxonomy" id="461836"/>
    <lineage>
        <taxon>Eukaryota</taxon>
        <taxon>Apusozoa</taxon>
        <taxon>Apusomonadida</taxon>
        <taxon>Apusomonadidae</taxon>
        <taxon>Thecamonas</taxon>
    </lineage>
</organism>
<dbReference type="PANTHER" id="PTHR28511">
    <property type="entry name" value="ENDONUCLEASE V"/>
    <property type="match status" value="1"/>
</dbReference>
<name>A0A0L0D7R4_THETB</name>
<accession>A0A0L0D7R4</accession>
<comment type="subcellular location">
    <subcellularLocation>
        <location evidence="1">Cytoplasm</location>
    </subcellularLocation>
</comment>
<dbReference type="PANTHER" id="PTHR28511:SF1">
    <property type="entry name" value="ENDONUCLEASE V"/>
    <property type="match status" value="1"/>
</dbReference>
<dbReference type="EMBL" id="GL349450">
    <property type="protein sequence ID" value="KNC48245.1"/>
    <property type="molecule type" value="Genomic_DNA"/>
</dbReference>
<dbReference type="RefSeq" id="XP_013758814.1">
    <property type="nucleotide sequence ID" value="XM_013903360.1"/>
</dbReference>
<evidence type="ECO:0000256" key="3">
    <source>
        <dbReference type="ARBA" id="ARBA00022722"/>
    </source>
</evidence>
<keyword evidence="5" id="KW-0378">Hydrolase</keyword>
<dbReference type="OMA" id="NACAHTL"/>
<evidence type="ECO:0000256" key="5">
    <source>
        <dbReference type="ARBA" id="ARBA00022801"/>
    </source>
</evidence>
<dbReference type="HAMAP" id="MF_00801">
    <property type="entry name" value="Endonuclease_5"/>
    <property type="match status" value="1"/>
</dbReference>
<evidence type="ECO:0000313" key="7">
    <source>
        <dbReference type="Proteomes" id="UP000054408"/>
    </source>
</evidence>
<dbReference type="STRING" id="461836.A0A0L0D7R4"/>
<dbReference type="AlphaFoldDB" id="A0A0L0D7R4"/>
<dbReference type="OrthoDB" id="20018at2759"/>
<dbReference type="GO" id="GO:0016891">
    <property type="term" value="F:RNA endonuclease activity producing 5'-phosphomonoesters, hydrolytic mechanism"/>
    <property type="evidence" value="ECO:0007669"/>
    <property type="project" value="TreeGrafter"/>
</dbReference>
<evidence type="ECO:0000256" key="1">
    <source>
        <dbReference type="ARBA" id="ARBA00004496"/>
    </source>
</evidence>
<keyword evidence="3" id="KW-0540">Nuclease</keyword>
<dbReference type="CDD" id="cd06559">
    <property type="entry name" value="Endonuclease_V"/>
    <property type="match status" value="1"/>
</dbReference>
<dbReference type="eggNOG" id="KOG4417">
    <property type="taxonomic scope" value="Eukaryota"/>
</dbReference>
<keyword evidence="2" id="KW-0963">Cytoplasm</keyword>
<keyword evidence="7" id="KW-1185">Reference proteome</keyword>
<dbReference type="Proteomes" id="UP000054408">
    <property type="component" value="Unassembled WGS sequence"/>
</dbReference>
<evidence type="ECO:0000256" key="2">
    <source>
        <dbReference type="ARBA" id="ARBA00022490"/>
    </source>
</evidence>
<protein>
    <submittedName>
        <fullName evidence="6">Endonuclease V family protein</fullName>
    </submittedName>
</protein>
<dbReference type="InterPro" id="IPR007581">
    <property type="entry name" value="Endonuclease-V"/>
</dbReference>
<keyword evidence="4 6" id="KW-0255">Endonuclease</keyword>
<dbReference type="Pfam" id="PF04493">
    <property type="entry name" value="Endonuclease_5"/>
    <property type="match status" value="1"/>
</dbReference>
<dbReference type="GO" id="GO:0005730">
    <property type="term" value="C:nucleolus"/>
    <property type="evidence" value="ECO:0007669"/>
    <property type="project" value="TreeGrafter"/>
</dbReference>
<evidence type="ECO:0000256" key="4">
    <source>
        <dbReference type="ARBA" id="ARBA00022759"/>
    </source>
</evidence>
<dbReference type="Gene3D" id="3.30.2170.10">
    <property type="entry name" value="archaeoglobus fulgidus dsm 4304 superfamily"/>
    <property type="match status" value="1"/>
</dbReference>
<evidence type="ECO:0000313" key="6">
    <source>
        <dbReference type="EMBL" id="KNC48245.1"/>
    </source>
</evidence>
<dbReference type="GO" id="GO:0003727">
    <property type="term" value="F:single-stranded RNA binding"/>
    <property type="evidence" value="ECO:0007669"/>
    <property type="project" value="TreeGrafter"/>
</dbReference>
<reference evidence="6 7" key="1">
    <citation type="submission" date="2010-05" db="EMBL/GenBank/DDBJ databases">
        <title>The Genome Sequence of Thecamonas trahens ATCC 50062.</title>
        <authorList>
            <consortium name="The Broad Institute Genome Sequencing Platform"/>
            <person name="Russ C."/>
            <person name="Cuomo C."/>
            <person name="Shea T."/>
            <person name="Young S.K."/>
            <person name="Zeng Q."/>
            <person name="Koehrsen M."/>
            <person name="Haas B."/>
            <person name="Borodovsky M."/>
            <person name="Guigo R."/>
            <person name="Alvarado L."/>
            <person name="Berlin A."/>
            <person name="Bochicchio J."/>
            <person name="Borenstein D."/>
            <person name="Chapman S."/>
            <person name="Chen Z."/>
            <person name="Freedman E."/>
            <person name="Gellesch M."/>
            <person name="Goldberg J."/>
            <person name="Griggs A."/>
            <person name="Gujja S."/>
            <person name="Heilman E."/>
            <person name="Heiman D."/>
            <person name="Hepburn T."/>
            <person name="Howarth C."/>
            <person name="Jen D."/>
            <person name="Larson L."/>
            <person name="Mehta T."/>
            <person name="Park D."/>
            <person name="Pearson M."/>
            <person name="Roberts A."/>
            <person name="Saif S."/>
            <person name="Shenoy N."/>
            <person name="Sisk P."/>
            <person name="Stolte C."/>
            <person name="Sykes S."/>
            <person name="Thomson T."/>
            <person name="Walk T."/>
            <person name="White J."/>
            <person name="Yandava C."/>
            <person name="Burger G."/>
            <person name="Gray M.W."/>
            <person name="Holland P.W.H."/>
            <person name="King N."/>
            <person name="Lang F.B.F."/>
            <person name="Roger A.J."/>
            <person name="Ruiz-Trillo I."/>
            <person name="Lander E."/>
            <person name="Nusbaum C."/>
        </authorList>
    </citation>
    <scope>NUCLEOTIDE SEQUENCE [LARGE SCALE GENOMIC DNA]</scope>
    <source>
        <strain evidence="6 7">ATCC 50062</strain>
    </source>
</reference>
<dbReference type="GO" id="GO:0006281">
    <property type="term" value="P:DNA repair"/>
    <property type="evidence" value="ECO:0007669"/>
    <property type="project" value="InterPro"/>
</dbReference>
<dbReference type="GO" id="GO:0005737">
    <property type="term" value="C:cytoplasm"/>
    <property type="evidence" value="ECO:0007669"/>
    <property type="project" value="UniProtKB-SubCell"/>
</dbReference>
<proteinExistence type="inferred from homology"/>
<dbReference type="GeneID" id="25564017"/>